<protein>
    <submittedName>
        <fullName evidence="1">Uncharacterized protein</fullName>
    </submittedName>
</protein>
<dbReference type="Pfam" id="PF04798">
    <property type="entry name" value="Baculo_19"/>
    <property type="match status" value="1"/>
</dbReference>
<dbReference type="Proteomes" id="UP000204418">
    <property type="component" value="Segment"/>
</dbReference>
<reference evidence="1 2" key="1">
    <citation type="journal article" date="1992" name="Virus Res.">
        <title>Identification of bent DNA and ARS fragments in the genome of Choristoneura fumiferana nuclear polyhedrosis virus.</title>
        <authorList>
            <person name="Lee H.Y."/>
            <person name="Arif B."/>
            <person name="Dobos P."/>
            <person name="Krell P."/>
        </authorList>
    </citation>
    <scope>NUCLEOTIDE SEQUENCE [LARGE SCALE GENOMIC DNA]</scope>
</reference>
<dbReference type="RefSeq" id="NP_848399.1">
    <property type="nucleotide sequence ID" value="NC_004778.3"/>
</dbReference>
<dbReference type="OrthoDB" id="16714at10239"/>
<organism evidence="1 2">
    <name type="scientific">Choristoneura fumiferana nuclear polyhedrosis virus</name>
    <name type="common">CfMNPV</name>
    <dbReference type="NCBI Taxonomy" id="208973"/>
    <lineage>
        <taxon>Viruses</taxon>
        <taxon>Viruses incertae sedis</taxon>
        <taxon>Naldaviricetes</taxon>
        <taxon>Lefavirales</taxon>
        <taxon>Baculoviridae</taxon>
        <taxon>Alphabaculovirus</taxon>
        <taxon>Alphabaculovirus chofumiferanae</taxon>
    </lineage>
</organism>
<accession>Q7TLR0</accession>
<reference evidence="1 2" key="4">
    <citation type="journal article" date="1995" name="Virology">
        <title>Identification, localization, transcription, and sequence analysis of the Choristoneura fumiferana nuclear polyhedrosis virus DNA polymerase gene.</title>
        <authorList>
            <person name="Liu J.J."/>
            <person name="Carstens E.B."/>
        </authorList>
    </citation>
    <scope>NUCLEOTIDE SEQUENCE [LARGE SCALE GENOMIC DNA]</scope>
</reference>
<reference evidence="1 2" key="2">
    <citation type="journal article" date="1995" name="J. Gen. Virol.">
        <title>Characterization, sequencing and phylogeny of the ecdysteroid UDP-glucosyltransferase gene from two distinct nuclear polyhedrosis viruses isolated from Choristoneura fumiferana.</title>
        <authorList>
            <person name="Barrett J.W."/>
            <person name="Krell P.J."/>
            <person name="Arif B.M."/>
        </authorList>
    </citation>
    <scope>NUCLEOTIDE SEQUENCE [LARGE SCALE GENOMIC DNA]</scope>
</reference>
<reference evidence="1 2" key="6">
    <citation type="journal article" date="1996" name="Virology">
        <title>Identification, molecular cloning, and transcription analysis of the Choristoneura fumiferana nuclear polyhedrosis virus spindle-like protein gene.</title>
        <authorList>
            <person name="Liu J.J."/>
            <person name="Carstens E.B."/>
        </authorList>
    </citation>
    <scope>NUCLEOTIDE SEQUENCE [LARGE SCALE GENOMIC DNA]</scope>
</reference>
<dbReference type="EMBL" id="AF512031">
    <property type="protein sequence ID" value="AAP29870.1"/>
    <property type="molecule type" value="Genomic_DNA"/>
</dbReference>
<reference evidence="1 2" key="9">
    <citation type="journal article" date="2005" name="J. Gen. Virol.">
        <title>Analysis of the Choristoneura fumiferana nucleopolyhedrovirus genome.</title>
        <authorList>
            <person name="de Jong J.G."/>
            <person name="Lauzon H.A."/>
            <person name="Dominy C."/>
            <person name="Poloumienko A."/>
            <person name="Carstens E.B."/>
            <person name="Arif B.M."/>
            <person name="Krell P.J."/>
        </authorList>
    </citation>
    <scope>NUCLEOTIDE SEQUENCE [LARGE SCALE GENOMIC DNA]</scope>
</reference>
<sequence>MLSIMVVIVFVVALLMYVALSLRNHHPFLNRIHALLRDFDNTLLYGTHVRIYDLSTPARTERLFIIVPENVVLYNFDKTLYYYLDSGNVFCPNEYTVAKFTSATIRTVNDTGVYSTACTSVGSLTLIDHFVGLKNNAPDHILALDADEQIQFTIMDIINFLIFNGFVNLSNAQTSLLTTKNKHIF</sequence>
<proteinExistence type="predicted"/>
<dbReference type="GeneID" id="1482677"/>
<dbReference type="InterPro" id="IPR006883">
    <property type="entry name" value="AcMNPV_PIF-4"/>
</dbReference>
<organismHost>
    <name type="scientific">Choristoneura fumiferana</name>
    <name type="common">Spruce budworm moth</name>
    <name type="synonym">Archips fumiferana</name>
    <dbReference type="NCBI Taxonomy" id="7141"/>
</organismHost>
<evidence type="ECO:0000313" key="1">
    <source>
        <dbReference type="EMBL" id="AAP29870.1"/>
    </source>
</evidence>
<reference evidence="1 2" key="7">
    <citation type="journal article" date="2000" name="Virology">
        <title>Identification and molecular characterization of the Choristoneura fumiferana multicapsid nucleopolyhedrovirus genomic region encoding the regulatory genes pkip, p47, lef-12, and gta.</title>
        <authorList>
            <person name="Lapointe R."/>
            <person name="Back D.W."/>
            <person name="Ding Q."/>
            <person name="Carstens E.B."/>
        </authorList>
    </citation>
    <scope>NUCLEOTIDE SEQUENCE [LARGE SCALE GENOMIC DNA]</scope>
</reference>
<reference evidence="1 2" key="8">
    <citation type="journal article" date="2002" name="Virus Res.">
        <title>Identification and molecular characterization of the baculovirus CfMNPV early genes: ie-1, ie-2 and pe38.</title>
        <authorList>
            <person name="Carstens E.B."/>
            <person name="Liu J.J."/>
            <person name="Dominy C."/>
        </authorList>
    </citation>
    <scope>NUCLEOTIDE SEQUENCE [LARGE SCALE GENOMIC DNA]</scope>
</reference>
<keyword evidence="2" id="KW-1185">Reference proteome</keyword>
<reference evidence="1 2" key="3">
    <citation type="journal article" date="1995" name="Virology">
        <title>Identification and analysis of a putative origin of DNA replication in the Choristoneura fumiferana multinucleocapsid nuclear polyhedrosis virus genome.</title>
        <authorList>
            <person name="Xie W.D."/>
            <person name="Arif B."/>
            <person name="Dobos P."/>
            <person name="Krell P.J."/>
        </authorList>
    </citation>
    <scope>NUCLEOTIDE SEQUENCE [LARGE SCALE GENOMIC DNA]</scope>
</reference>
<dbReference type="KEGG" id="vg:1482677"/>
<evidence type="ECO:0000313" key="2">
    <source>
        <dbReference type="Proteomes" id="UP000204418"/>
    </source>
</evidence>
<reference evidence="1 2" key="5">
    <citation type="journal article" date="1996" name="Virology">
        <title>Studies of Choristoneura fumiferana nuclear polyhedrosis virus gene expression in insect cells.</title>
        <authorList>
            <person name="Qiu W."/>
            <person name="Liu J.J."/>
            <person name="Carstens E.B."/>
        </authorList>
    </citation>
    <scope>NUCLEOTIDE SEQUENCE [LARGE SCALE GENOMIC DNA]</scope>
</reference>
<name>Q7TLR0_NPVCF</name>